<name>A0ABC9BXW7_9POAL</name>
<sequence length="432" mass="49160">MAASLRLLALFILMLPSPLRKYFSVSHHRPKEALHPIVLVPGASCPNIEVRLTEPYMPSVPRCGAMKGKGWFELWVNASDVLAHDYVECFKEQMSLFYDPVTNDYRNLPGVETRVPNFGSARGFHDKKPHPEYCLTVIRETLERIGYKDGETLFGAPYDVRHAPPVPSQQPSEVFSVYFKQMTLLVAGMVALEFVNSKPLAWRNKYIKHLILVAPTLPEGFTESIRNLISGTDIIYLPRTSPLDLRPTWRSFESALVDLPSQAVFGHEPLVITKLRNYSAYDIEDLLTAIGFREGIQPFKRRAVPKTQSFQAPMVPVTCINGVGNRTPRQLIYWDGDFDASPEFVFGDGDGKINLISMLAFDEKMRQHPGQRKQFKSIKLDGAQHSNIVTVEWAMRRVMQEMHEANWISSETNVFFLCNAQYYSIICNGNLW</sequence>
<accession>A0ABC9BXW7</accession>
<organism evidence="2 3">
    <name type="scientific">Urochloa decumbens</name>
    <dbReference type="NCBI Taxonomy" id="240449"/>
    <lineage>
        <taxon>Eukaryota</taxon>
        <taxon>Viridiplantae</taxon>
        <taxon>Streptophyta</taxon>
        <taxon>Embryophyta</taxon>
        <taxon>Tracheophyta</taxon>
        <taxon>Spermatophyta</taxon>
        <taxon>Magnoliopsida</taxon>
        <taxon>Liliopsida</taxon>
        <taxon>Poales</taxon>
        <taxon>Poaceae</taxon>
        <taxon>PACMAD clade</taxon>
        <taxon>Panicoideae</taxon>
        <taxon>Panicodae</taxon>
        <taxon>Paniceae</taxon>
        <taxon>Melinidinae</taxon>
        <taxon>Urochloa</taxon>
    </lineage>
</organism>
<dbReference type="InterPro" id="IPR003386">
    <property type="entry name" value="LACT/PDAT_acylTrfase"/>
</dbReference>
<dbReference type="PANTHER" id="PTHR11440">
    <property type="entry name" value="LECITHIN-CHOLESTEROL ACYLTRANSFERASE-RELATED"/>
    <property type="match status" value="1"/>
</dbReference>
<reference evidence="3" key="1">
    <citation type="submission" date="2024-06" db="EMBL/GenBank/DDBJ databases">
        <authorList>
            <person name="Ryan C."/>
        </authorList>
    </citation>
    <scope>NUCLEOTIDE SEQUENCE [LARGE SCALE GENOMIC DNA]</scope>
</reference>
<dbReference type="InterPro" id="IPR029058">
    <property type="entry name" value="AB_hydrolase_fold"/>
</dbReference>
<gene>
    <name evidence="2" type="ORF">URODEC1_LOCUS70056</name>
</gene>
<evidence type="ECO:0000256" key="1">
    <source>
        <dbReference type="SAM" id="SignalP"/>
    </source>
</evidence>
<keyword evidence="1" id="KW-0732">Signal</keyword>
<feature type="chain" id="PRO_5044750123" evidence="1">
    <location>
        <begin position="22"/>
        <end position="432"/>
    </location>
</feature>
<evidence type="ECO:0000313" key="3">
    <source>
        <dbReference type="Proteomes" id="UP001497457"/>
    </source>
</evidence>
<protein>
    <submittedName>
        <fullName evidence="2">Uncharacterized protein</fullName>
    </submittedName>
</protein>
<dbReference type="AlphaFoldDB" id="A0ABC9BXW7"/>
<dbReference type="EMBL" id="OZ075138">
    <property type="protein sequence ID" value="CAL5010552.1"/>
    <property type="molecule type" value="Genomic_DNA"/>
</dbReference>
<dbReference type="Pfam" id="PF02450">
    <property type="entry name" value="LCAT"/>
    <property type="match status" value="1"/>
</dbReference>
<feature type="signal peptide" evidence="1">
    <location>
        <begin position="1"/>
        <end position="21"/>
    </location>
</feature>
<dbReference type="Proteomes" id="UP001497457">
    <property type="component" value="Chromosome 28b"/>
</dbReference>
<evidence type="ECO:0000313" key="2">
    <source>
        <dbReference type="EMBL" id="CAL5010552.1"/>
    </source>
</evidence>
<reference evidence="2 3" key="2">
    <citation type="submission" date="2024-10" db="EMBL/GenBank/DDBJ databases">
        <authorList>
            <person name="Ryan C."/>
        </authorList>
    </citation>
    <scope>NUCLEOTIDE SEQUENCE [LARGE SCALE GENOMIC DNA]</scope>
</reference>
<dbReference type="Gene3D" id="3.40.50.1820">
    <property type="entry name" value="alpha/beta hydrolase"/>
    <property type="match status" value="1"/>
</dbReference>
<keyword evidence="3" id="KW-1185">Reference proteome</keyword>
<proteinExistence type="predicted"/>